<feature type="region of interest" description="Disordered" evidence="1">
    <location>
        <begin position="1"/>
        <end position="23"/>
    </location>
</feature>
<evidence type="ECO:0000313" key="2">
    <source>
        <dbReference type="EMBL" id="MPC30200.1"/>
    </source>
</evidence>
<proteinExistence type="predicted"/>
<sequence length="83" mass="8869">MSTPATTPCPALTHTRPKVSVNRSQGRTQYFAGNSKKAVLMGGKAAPPQPPPPPASPTAILNLYITHIPIHKGLSTQQNDREE</sequence>
<protein>
    <submittedName>
        <fullName evidence="2">Uncharacterized protein</fullName>
    </submittedName>
</protein>
<dbReference type="Proteomes" id="UP000324222">
    <property type="component" value="Unassembled WGS sequence"/>
</dbReference>
<gene>
    <name evidence="2" type="ORF">E2C01_023460</name>
</gene>
<reference evidence="2 3" key="1">
    <citation type="submission" date="2019-05" db="EMBL/GenBank/DDBJ databases">
        <title>Another draft genome of Portunus trituberculatus and its Hox gene families provides insights of decapod evolution.</title>
        <authorList>
            <person name="Jeong J.-H."/>
            <person name="Song I."/>
            <person name="Kim S."/>
            <person name="Choi T."/>
            <person name="Kim D."/>
            <person name="Ryu S."/>
            <person name="Kim W."/>
        </authorList>
    </citation>
    <scope>NUCLEOTIDE SEQUENCE [LARGE SCALE GENOMIC DNA]</scope>
    <source>
        <tissue evidence="2">Muscle</tissue>
    </source>
</reference>
<accession>A0A5B7E804</accession>
<organism evidence="2 3">
    <name type="scientific">Portunus trituberculatus</name>
    <name type="common">Swimming crab</name>
    <name type="synonym">Neptunus trituberculatus</name>
    <dbReference type="NCBI Taxonomy" id="210409"/>
    <lineage>
        <taxon>Eukaryota</taxon>
        <taxon>Metazoa</taxon>
        <taxon>Ecdysozoa</taxon>
        <taxon>Arthropoda</taxon>
        <taxon>Crustacea</taxon>
        <taxon>Multicrustacea</taxon>
        <taxon>Malacostraca</taxon>
        <taxon>Eumalacostraca</taxon>
        <taxon>Eucarida</taxon>
        <taxon>Decapoda</taxon>
        <taxon>Pleocyemata</taxon>
        <taxon>Brachyura</taxon>
        <taxon>Eubrachyura</taxon>
        <taxon>Portunoidea</taxon>
        <taxon>Portunidae</taxon>
        <taxon>Portuninae</taxon>
        <taxon>Portunus</taxon>
    </lineage>
</organism>
<evidence type="ECO:0000256" key="1">
    <source>
        <dbReference type="SAM" id="MobiDB-lite"/>
    </source>
</evidence>
<keyword evidence="3" id="KW-1185">Reference proteome</keyword>
<comment type="caution">
    <text evidence="2">The sequence shown here is derived from an EMBL/GenBank/DDBJ whole genome shotgun (WGS) entry which is preliminary data.</text>
</comment>
<dbReference type="EMBL" id="VSRR010002211">
    <property type="protein sequence ID" value="MPC30200.1"/>
    <property type="molecule type" value="Genomic_DNA"/>
</dbReference>
<evidence type="ECO:0000313" key="3">
    <source>
        <dbReference type="Proteomes" id="UP000324222"/>
    </source>
</evidence>
<dbReference type="AlphaFoldDB" id="A0A5B7E804"/>
<name>A0A5B7E804_PORTR</name>